<dbReference type="Pfam" id="PF01545">
    <property type="entry name" value="Cation_efflux"/>
    <property type="match status" value="1"/>
</dbReference>
<dbReference type="Gene3D" id="1.20.1510.10">
    <property type="entry name" value="Cation efflux protein transmembrane domain"/>
    <property type="match status" value="1"/>
</dbReference>
<dbReference type="InterPro" id="IPR058533">
    <property type="entry name" value="Cation_efflux_TM"/>
</dbReference>
<evidence type="ECO:0000256" key="1">
    <source>
        <dbReference type="ARBA" id="ARBA00004141"/>
    </source>
</evidence>
<dbReference type="InterPro" id="IPR027469">
    <property type="entry name" value="Cation_efflux_TMD_sf"/>
</dbReference>
<dbReference type="Proteomes" id="UP000001822">
    <property type="component" value="Chromosome"/>
</dbReference>
<dbReference type="OrthoDB" id="9806522at2"/>
<keyword evidence="2" id="KW-0813">Transport</keyword>
<dbReference type="InterPro" id="IPR002524">
    <property type="entry name" value="Cation_efflux"/>
</dbReference>
<feature type="domain" description="Cation efflux protein transmembrane" evidence="7">
    <location>
        <begin position="13"/>
        <end position="217"/>
    </location>
</feature>
<name>A0A6N4SRL8_CYTH3</name>
<feature type="transmembrane region" description="Helical" evidence="6">
    <location>
        <begin position="159"/>
        <end position="181"/>
    </location>
</feature>
<dbReference type="EMBL" id="CP000383">
    <property type="protein sequence ID" value="ABG59038.1"/>
    <property type="molecule type" value="Genomic_DNA"/>
</dbReference>
<dbReference type="PANTHER" id="PTHR13414:SF9">
    <property type="entry name" value="PROTON-COUPLED ZINC ANTIPORTER SLC30A9, MITOCHONDRIAL"/>
    <property type="match status" value="1"/>
</dbReference>
<evidence type="ECO:0000313" key="9">
    <source>
        <dbReference type="Proteomes" id="UP000001822"/>
    </source>
</evidence>
<evidence type="ECO:0000259" key="7">
    <source>
        <dbReference type="Pfam" id="PF01545"/>
    </source>
</evidence>
<dbReference type="Gene3D" id="3.30.70.1350">
    <property type="entry name" value="Cation efflux protein, cytoplasmic domain"/>
    <property type="match status" value="1"/>
</dbReference>
<organism evidence="8 9">
    <name type="scientific">Cytophaga hutchinsonii (strain ATCC 33406 / DSM 1761 / CIP 103989 / NBRC 15051 / NCIMB 9469 / D465)</name>
    <dbReference type="NCBI Taxonomy" id="269798"/>
    <lineage>
        <taxon>Bacteria</taxon>
        <taxon>Pseudomonadati</taxon>
        <taxon>Bacteroidota</taxon>
        <taxon>Cytophagia</taxon>
        <taxon>Cytophagales</taxon>
        <taxon>Cytophagaceae</taxon>
        <taxon>Cytophaga</taxon>
    </lineage>
</organism>
<dbReference type="GO" id="GO:0008324">
    <property type="term" value="F:monoatomic cation transmembrane transporter activity"/>
    <property type="evidence" value="ECO:0007669"/>
    <property type="project" value="InterPro"/>
</dbReference>
<gene>
    <name evidence="8" type="primary">yiiP</name>
    <name evidence="8" type="ordered locus">CHU_1771</name>
</gene>
<feature type="transmembrane region" description="Helical" evidence="6">
    <location>
        <begin position="7"/>
        <end position="30"/>
    </location>
</feature>
<comment type="subcellular location">
    <subcellularLocation>
        <location evidence="1">Membrane</location>
        <topology evidence="1">Multi-pass membrane protein</topology>
    </subcellularLocation>
</comment>
<proteinExistence type="predicted"/>
<protein>
    <submittedName>
        <fullName evidence="8">Cation transporter, permease component</fullName>
    </submittedName>
</protein>
<keyword evidence="5 6" id="KW-0472">Membrane</keyword>
<dbReference type="SUPFAM" id="SSF161111">
    <property type="entry name" value="Cation efflux protein transmembrane domain-like"/>
    <property type="match status" value="1"/>
</dbReference>
<sequence>MSKGESNIAIVGAFTANLLIAVIKFIAAAITGSSAMLSEGIHSLVDTGNTGLLLFGDYRSKKKPTPSHPFGYGRELYFWSLVVAISLFAIGGGMSIYEGILHIQHPEKMEDPFWNYIVIAVAFVLSGGSLYVAVKKFLEDNPDKSFWRAIKESKDPGTFSILFEDTADILGLIVAFLGVYLGHTLNNPYIDGAASIVIGLILSSLSLMLAYETKSLLIGESADETLINEIVLLVKENPAVVNVRSPLTLHFGPKDILLALDIQFDEKLMMNEVATYIDEIEHNVRAKFPEIKRIYIEIKSITYFSTSTHKPV</sequence>
<evidence type="ECO:0000256" key="6">
    <source>
        <dbReference type="SAM" id="Phobius"/>
    </source>
</evidence>
<dbReference type="AlphaFoldDB" id="A0A6N4SRL8"/>
<feature type="transmembrane region" description="Helical" evidence="6">
    <location>
        <begin position="76"/>
        <end position="97"/>
    </location>
</feature>
<dbReference type="InterPro" id="IPR040177">
    <property type="entry name" value="SLC30A9"/>
</dbReference>
<keyword evidence="4 6" id="KW-1133">Transmembrane helix</keyword>
<evidence type="ECO:0000313" key="8">
    <source>
        <dbReference type="EMBL" id="ABG59038.1"/>
    </source>
</evidence>
<evidence type="ECO:0000256" key="5">
    <source>
        <dbReference type="ARBA" id="ARBA00023136"/>
    </source>
</evidence>
<keyword evidence="9" id="KW-1185">Reference proteome</keyword>
<accession>A0A6N4SRL8</accession>
<feature type="transmembrane region" description="Helical" evidence="6">
    <location>
        <begin position="117"/>
        <end position="138"/>
    </location>
</feature>
<evidence type="ECO:0000256" key="3">
    <source>
        <dbReference type="ARBA" id="ARBA00022692"/>
    </source>
</evidence>
<dbReference type="SUPFAM" id="SSF160240">
    <property type="entry name" value="Cation efflux protein cytoplasmic domain-like"/>
    <property type="match status" value="1"/>
</dbReference>
<evidence type="ECO:0000256" key="2">
    <source>
        <dbReference type="ARBA" id="ARBA00022448"/>
    </source>
</evidence>
<dbReference type="NCBIfam" id="TIGR01297">
    <property type="entry name" value="CDF"/>
    <property type="match status" value="1"/>
</dbReference>
<dbReference type="PANTHER" id="PTHR13414">
    <property type="entry name" value="HUEL-CATION TRANSPORTER"/>
    <property type="match status" value="1"/>
</dbReference>
<feature type="transmembrane region" description="Helical" evidence="6">
    <location>
        <begin position="193"/>
        <end position="211"/>
    </location>
</feature>
<reference evidence="8 9" key="1">
    <citation type="journal article" date="2007" name="Appl. Environ. Microbiol.">
        <title>Genome sequence of the cellulolytic gliding bacterium Cytophaga hutchinsonii.</title>
        <authorList>
            <person name="Xie G."/>
            <person name="Bruce D.C."/>
            <person name="Challacombe J.F."/>
            <person name="Chertkov O."/>
            <person name="Detter J.C."/>
            <person name="Gilna P."/>
            <person name="Han C.S."/>
            <person name="Lucas S."/>
            <person name="Misra M."/>
            <person name="Myers G.L."/>
            <person name="Richardson P."/>
            <person name="Tapia R."/>
            <person name="Thayer N."/>
            <person name="Thompson L.S."/>
            <person name="Brettin T.S."/>
            <person name="Henrissat B."/>
            <person name="Wilson D.B."/>
            <person name="McBride M.J."/>
        </authorList>
    </citation>
    <scope>NUCLEOTIDE SEQUENCE [LARGE SCALE GENOMIC DNA]</scope>
    <source>
        <strain evidence="9">ATCC 33406 / DSM 1761 / CIP 103989 / NBRC 15051 / NCIMB 9469 / D465</strain>
    </source>
</reference>
<keyword evidence="3 6" id="KW-0812">Transmembrane</keyword>
<dbReference type="InterPro" id="IPR036837">
    <property type="entry name" value="Cation_efflux_CTD_sf"/>
</dbReference>
<dbReference type="GO" id="GO:0006829">
    <property type="term" value="P:zinc ion transport"/>
    <property type="evidence" value="ECO:0007669"/>
    <property type="project" value="InterPro"/>
</dbReference>
<dbReference type="GO" id="GO:0016020">
    <property type="term" value="C:membrane"/>
    <property type="evidence" value="ECO:0007669"/>
    <property type="project" value="UniProtKB-SubCell"/>
</dbReference>
<dbReference type="RefSeq" id="WP_011585155.1">
    <property type="nucleotide sequence ID" value="NC_008255.1"/>
</dbReference>
<dbReference type="KEGG" id="chu:CHU_1771"/>
<evidence type="ECO:0000256" key="4">
    <source>
        <dbReference type="ARBA" id="ARBA00022989"/>
    </source>
</evidence>